<reference evidence="3 4" key="1">
    <citation type="submission" date="2019-10" db="EMBL/GenBank/DDBJ databases">
        <title>Isolation, Identification of Microvirga thermotolerans HR1, a novel thermophilic bacterium and Comparative Genomics of the genus Microvirga.</title>
        <authorList>
            <person name="Li J."/>
            <person name="Zhang W."/>
            <person name="Lin M."/>
            <person name="Wang J."/>
        </authorList>
    </citation>
    <scope>NUCLEOTIDE SEQUENCE [LARGE SCALE GENOMIC DNA]</scope>
    <source>
        <strain evidence="3 4">HR1</strain>
    </source>
</reference>
<dbReference type="PANTHER" id="PTHR43597">
    <property type="entry name" value="SULFUR ACCEPTOR PROTEIN CSDE"/>
    <property type="match status" value="1"/>
</dbReference>
<dbReference type="AlphaFoldDB" id="A0A5P9JY01"/>
<protein>
    <submittedName>
        <fullName evidence="3">Cysteine desulfuration protein SufE</fullName>
    </submittedName>
</protein>
<dbReference type="KEGG" id="mico:GDR74_13255"/>
<feature type="domain" description="Fe-S metabolism associated" evidence="2">
    <location>
        <begin position="10"/>
        <end position="133"/>
    </location>
</feature>
<name>A0A5P9JY01_9HYPH</name>
<gene>
    <name evidence="3" type="ORF">GDR74_13255</name>
</gene>
<organism evidence="3 4">
    <name type="scientific">Microvirga thermotolerans</name>
    <dbReference type="NCBI Taxonomy" id="2651334"/>
    <lineage>
        <taxon>Bacteria</taxon>
        <taxon>Pseudomonadati</taxon>
        <taxon>Pseudomonadota</taxon>
        <taxon>Alphaproteobacteria</taxon>
        <taxon>Hyphomicrobiales</taxon>
        <taxon>Methylobacteriaceae</taxon>
        <taxon>Microvirga</taxon>
    </lineage>
</organism>
<evidence type="ECO:0000313" key="4">
    <source>
        <dbReference type="Proteomes" id="UP000325614"/>
    </source>
</evidence>
<dbReference type="InterPro" id="IPR003808">
    <property type="entry name" value="Fe-S_metab-assoc_dom"/>
</dbReference>
<proteinExistence type="inferred from homology"/>
<dbReference type="Proteomes" id="UP000325614">
    <property type="component" value="Chromosome"/>
</dbReference>
<keyword evidence="4" id="KW-1185">Reference proteome</keyword>
<dbReference type="RefSeq" id="WP_152586745.1">
    <property type="nucleotide sequence ID" value="NZ_CP045423.1"/>
</dbReference>
<evidence type="ECO:0000259" key="2">
    <source>
        <dbReference type="Pfam" id="PF02657"/>
    </source>
</evidence>
<comment type="similarity">
    <text evidence="1">Belongs to the SufE family.</text>
</comment>
<dbReference type="Pfam" id="PF02657">
    <property type="entry name" value="SufE"/>
    <property type="match status" value="1"/>
</dbReference>
<dbReference type="Gene3D" id="3.90.1010.10">
    <property type="match status" value="1"/>
</dbReference>
<dbReference type="EMBL" id="CP045423">
    <property type="protein sequence ID" value="QFU17109.1"/>
    <property type="molecule type" value="Genomic_DNA"/>
</dbReference>
<dbReference type="PANTHER" id="PTHR43597:SF5">
    <property type="entry name" value="SUFE-LIKE PROTEIN 2, CHLOROPLASTIC"/>
    <property type="match status" value="1"/>
</dbReference>
<evidence type="ECO:0000256" key="1">
    <source>
        <dbReference type="ARBA" id="ARBA00010282"/>
    </source>
</evidence>
<evidence type="ECO:0000313" key="3">
    <source>
        <dbReference type="EMBL" id="QFU17109.1"/>
    </source>
</evidence>
<sequence length="141" mass="15524">MLPPINEIVSNFELLDEWDERYRYLIELGRMMEPLPPEAHVDANKVKGCASQVWLVTTTDATGGEPRLHLVGDSDAHIVRGLVALLIALYEGKTAREALATDALGLFKSLGLAEHLTPQRSNGVRSMVERIRHDAQAVLAA</sequence>
<dbReference type="SUPFAM" id="SSF82649">
    <property type="entry name" value="SufE/NifU"/>
    <property type="match status" value="1"/>
</dbReference>
<accession>A0A5P9JY01</accession>